<sequence>MHNINCLFQTIEVFLKMMMQIYTGDGWRDAFS</sequence>
<name>A0A3S5DP88_CITKO</name>
<accession>A0A3S5DP88</accession>
<proteinExistence type="predicted"/>
<reference evidence="1 2" key="1">
    <citation type="submission" date="2018-12" db="EMBL/GenBank/DDBJ databases">
        <authorList>
            <consortium name="Pathogen Informatics"/>
        </authorList>
    </citation>
    <scope>NUCLEOTIDE SEQUENCE [LARGE SCALE GENOMIC DNA]</scope>
    <source>
        <strain evidence="1 2">NCTC11075</strain>
    </source>
</reference>
<dbReference type="AlphaFoldDB" id="A0A3S5DP88"/>
<evidence type="ECO:0000313" key="2">
    <source>
        <dbReference type="Proteomes" id="UP000270272"/>
    </source>
</evidence>
<dbReference type="Proteomes" id="UP000270272">
    <property type="component" value="Chromosome"/>
</dbReference>
<evidence type="ECO:0000313" key="1">
    <source>
        <dbReference type="EMBL" id="VEB93921.1"/>
    </source>
</evidence>
<gene>
    <name evidence="1" type="ORF">NCTC11075_04820</name>
</gene>
<protein>
    <submittedName>
        <fullName evidence="1">Uncharacterized protein</fullName>
    </submittedName>
</protein>
<organism evidence="1 2">
    <name type="scientific">Citrobacter koseri</name>
    <name type="common">Citrobacter diversus</name>
    <dbReference type="NCBI Taxonomy" id="545"/>
    <lineage>
        <taxon>Bacteria</taxon>
        <taxon>Pseudomonadati</taxon>
        <taxon>Pseudomonadota</taxon>
        <taxon>Gammaproteobacteria</taxon>
        <taxon>Enterobacterales</taxon>
        <taxon>Enterobacteriaceae</taxon>
        <taxon>Citrobacter</taxon>
    </lineage>
</organism>
<dbReference type="EMBL" id="LR134204">
    <property type="protein sequence ID" value="VEB93921.1"/>
    <property type="molecule type" value="Genomic_DNA"/>
</dbReference>